<dbReference type="Proteomes" id="UP000265964">
    <property type="component" value="Unassembled WGS sequence"/>
</dbReference>
<evidence type="ECO:0000256" key="6">
    <source>
        <dbReference type="ARBA" id="ARBA00022729"/>
    </source>
</evidence>
<evidence type="ECO:0000256" key="8">
    <source>
        <dbReference type="ARBA" id="ARBA00023237"/>
    </source>
</evidence>
<keyword evidence="15" id="KW-1185">Reference proteome</keyword>
<dbReference type="PANTHER" id="PTHR12815">
    <property type="entry name" value="SORTING AND ASSEMBLY MACHINERY SAMM50 PROTEIN FAMILY MEMBER"/>
    <property type="match status" value="1"/>
</dbReference>
<evidence type="ECO:0000313" key="14">
    <source>
        <dbReference type="EMBL" id="RIY37928.1"/>
    </source>
</evidence>
<dbReference type="AlphaFoldDB" id="A0A3A1YL09"/>
<organism evidence="14 15">
    <name type="scientific">Psittacicella gerlachiana</name>
    <dbReference type="NCBI Taxonomy" id="2028574"/>
    <lineage>
        <taxon>Bacteria</taxon>
        <taxon>Pseudomonadati</taxon>
        <taxon>Pseudomonadota</taxon>
        <taxon>Gammaproteobacteria</taxon>
        <taxon>Pasteurellales</taxon>
        <taxon>Psittacicellaceae</taxon>
        <taxon>Psittacicella</taxon>
    </lineage>
</organism>
<comment type="subunit">
    <text evidence="10">Interacts with TamB to form the translocation and assembly module (TAM).</text>
</comment>
<evidence type="ECO:0000259" key="13">
    <source>
        <dbReference type="Pfam" id="PF17243"/>
    </source>
</evidence>
<dbReference type="RefSeq" id="WP_119534157.1">
    <property type="nucleotide sequence ID" value="NZ_NRJF01000029.1"/>
</dbReference>
<evidence type="ECO:0000256" key="5">
    <source>
        <dbReference type="ARBA" id="ARBA00022692"/>
    </source>
</evidence>
<evidence type="ECO:0000256" key="4">
    <source>
        <dbReference type="ARBA" id="ARBA00022452"/>
    </source>
</evidence>
<evidence type="ECO:0000256" key="2">
    <source>
        <dbReference type="ARBA" id="ARBA00010248"/>
    </source>
</evidence>
<dbReference type="OrthoDB" id="9803054at2"/>
<keyword evidence="4" id="KW-1134">Transmembrane beta strand</keyword>
<evidence type="ECO:0000256" key="10">
    <source>
        <dbReference type="ARBA" id="ARBA00093548"/>
    </source>
</evidence>
<evidence type="ECO:0000256" key="11">
    <source>
        <dbReference type="SAM" id="SignalP"/>
    </source>
</evidence>
<evidence type="ECO:0000313" key="15">
    <source>
        <dbReference type="Proteomes" id="UP000265964"/>
    </source>
</evidence>
<dbReference type="InterPro" id="IPR035243">
    <property type="entry name" value="TamA_POTRA_Dom_1"/>
</dbReference>
<dbReference type="Pfam" id="PF01103">
    <property type="entry name" value="Omp85"/>
    <property type="match status" value="1"/>
</dbReference>
<accession>A0A3A1YL09</accession>
<comment type="caution">
    <text evidence="14">The sequence shown here is derived from an EMBL/GenBank/DDBJ whole genome shotgun (WGS) entry which is preliminary data.</text>
</comment>
<keyword evidence="7" id="KW-0472">Membrane</keyword>
<evidence type="ECO:0000256" key="1">
    <source>
        <dbReference type="ARBA" id="ARBA00004442"/>
    </source>
</evidence>
<dbReference type="InterPro" id="IPR000184">
    <property type="entry name" value="Bac_surfAg_D15"/>
</dbReference>
<reference evidence="14 15" key="1">
    <citation type="submission" date="2017-08" db="EMBL/GenBank/DDBJ databases">
        <title>Reclassification of Bisgaard taxon 37 and 44.</title>
        <authorList>
            <person name="Christensen H."/>
        </authorList>
    </citation>
    <scope>NUCLEOTIDE SEQUENCE [LARGE SCALE GENOMIC DNA]</scope>
    <source>
        <strain evidence="14 15">EEAB3T1</strain>
    </source>
</reference>
<name>A0A3A1YL09_9GAMM</name>
<comment type="similarity">
    <text evidence="2">Belongs to the TamA family.</text>
</comment>
<evidence type="ECO:0000256" key="9">
    <source>
        <dbReference type="ARBA" id="ARBA00033063"/>
    </source>
</evidence>
<gene>
    <name evidence="14" type="ORF">CKF59_01190</name>
</gene>
<keyword evidence="5" id="KW-0812">Transmembrane</keyword>
<evidence type="ECO:0000256" key="7">
    <source>
        <dbReference type="ARBA" id="ARBA00023136"/>
    </source>
</evidence>
<dbReference type="Gene3D" id="2.40.160.50">
    <property type="entry name" value="membrane protein fhac: a member of the omp85/tpsb transporter family"/>
    <property type="match status" value="1"/>
</dbReference>
<feature type="chain" id="PRO_5017238605" description="Translocation and assembly module subunit TamA" evidence="11">
    <location>
        <begin position="25"/>
        <end position="826"/>
    </location>
</feature>
<feature type="signal peptide" evidence="11">
    <location>
        <begin position="1"/>
        <end position="24"/>
    </location>
</feature>
<keyword evidence="8" id="KW-0998">Cell outer membrane</keyword>
<protein>
    <recommendedName>
        <fullName evidence="3">Translocation and assembly module subunit TamA</fullName>
    </recommendedName>
    <alternativeName>
        <fullName evidence="9">Autotransporter assembly factor TamA</fullName>
    </alternativeName>
</protein>
<dbReference type="EMBL" id="NRJF01000029">
    <property type="protein sequence ID" value="RIY37928.1"/>
    <property type="molecule type" value="Genomic_DNA"/>
</dbReference>
<dbReference type="Pfam" id="PF17243">
    <property type="entry name" value="POTRA_TamA_1"/>
    <property type="match status" value="1"/>
</dbReference>
<sequence length="826" mass="92818">MQYYKFHKLYLPILGAFLSATSFAQEGEVVKQEGNTVTRDGLIITYQNDQTTFKVANNQQTTPEITNGYNALTALKLYISKNDIRHLGLTSYPVTYQFINSVYQALASCQQQLQVASNFQAVDTKTLSNLSLDKLNQVQEAMQQGNAQELYLALAELSKKLNVPGLEGYISQPCVVEQLSKAQPIDYKAFKAEQEKSPNVLQVIHAYYRSLFVNYYTPLAQKQQTPPLLFSNQGSNVLTDNANYTQYTNADLLKSSQSFTVTTGKFKTQVFGLGSKEQQEAAGDNLYAQVASNVFNAISTISEINADGSLRHLFTIMKLVNSAVQAYGFYDADVKVDRISEQEFKVSVVLGKPVRLTDTSQIIIRGSGSGLQSLYEIASKITPAGTIFKAQDYTEVKDELLSKAQEAGYLDAQYKVSQVLVNKEKALARWNLDLDTGSRYKINSIKVVGGPLDPRLTYYMTGLQVGNDYSETDVSRSIAYLQASRNFDTVDLSSEVNKENRTVDLTYNLTKGKPNNLELSAGYDTTEGVRTSAYYDRYYVNRWGGSIAANAYLSKLTQRVETYYRHPYLYSPLTKYFTVGFYLERAYQSSLLYYSRSAVGYFSYVRMPTNNWQFTSTLYLRKDLWQELGESSNQGLTYGEFIFARSGLTTDVSFTFRTTFGLEKLLSGNVSYNAFIMRLKHTFQLTEKNGLLLGFRYGVINSNNFNKVAPSLRFYSGGMNSIRGYGYQSISSYKGNEDIGANKQIEFTAEYLRTIVDNLKGAVFVDGGDSSDTVSVKNLKDWYYGAGIGVRYYLPVGYASFDIAYPLQPGFQWSKIAFYININASF</sequence>
<feature type="domain" description="Bacterial surface antigen (D15)" evidence="12">
    <location>
        <begin position="641"/>
        <end position="809"/>
    </location>
</feature>
<evidence type="ECO:0000256" key="3">
    <source>
        <dbReference type="ARBA" id="ARBA00015419"/>
    </source>
</evidence>
<feature type="domain" description="TamA POTRA" evidence="13">
    <location>
        <begin position="289"/>
        <end position="343"/>
    </location>
</feature>
<keyword evidence="6 11" id="KW-0732">Signal</keyword>
<dbReference type="InterPro" id="IPR039910">
    <property type="entry name" value="D15-like"/>
</dbReference>
<dbReference type="Gene3D" id="3.10.20.310">
    <property type="entry name" value="membrane protein fhac"/>
    <property type="match status" value="2"/>
</dbReference>
<dbReference type="GO" id="GO:0009279">
    <property type="term" value="C:cell outer membrane"/>
    <property type="evidence" value="ECO:0007669"/>
    <property type="project" value="UniProtKB-SubCell"/>
</dbReference>
<proteinExistence type="inferred from homology"/>
<comment type="subcellular location">
    <subcellularLocation>
        <location evidence="1">Cell outer membrane</location>
    </subcellularLocation>
</comment>
<evidence type="ECO:0000259" key="12">
    <source>
        <dbReference type="Pfam" id="PF01103"/>
    </source>
</evidence>
<dbReference type="PANTHER" id="PTHR12815:SF47">
    <property type="entry name" value="TRANSLOCATION AND ASSEMBLY MODULE SUBUNIT TAMA"/>
    <property type="match status" value="1"/>
</dbReference>